<protein>
    <submittedName>
        <fullName evidence="1">Uncharacterized protein</fullName>
    </submittedName>
</protein>
<sequence length="213" mass="25007">MYNVRDLAITLKTLFEARNFLHRFEAAQIYYTQCYNNQSRASRKHQMNVKTARLYISHFIQVLNLAVLRDEIKVAHKELYGLPASNTVPDLLSEAALVEWGKKIIEGEQQRTTQGGIPIYNPTIARVKVHYDIFLESYERQKNYQALTNRSLDELASMRGRADELILDIWNQVEAKYQDITPNDTRLEKCRDYGLIYYYRSSEKVKEEKEISC</sequence>
<dbReference type="Proteomes" id="UP000019380">
    <property type="component" value="Unassembled WGS sequence"/>
</dbReference>
<name>D4VQP7_9BACE</name>
<evidence type="ECO:0000313" key="2">
    <source>
        <dbReference type="Proteomes" id="UP000019380"/>
    </source>
</evidence>
<reference evidence="1 2" key="1">
    <citation type="submission" date="2013-12" db="EMBL/GenBank/DDBJ databases">
        <title>Improved hybrid genome assemblies of Bacteroides xylanisolvens SD CC 1b and Bacteroides xylanisolvens SD CC 2a using Illumina and 454 Sequencing.</title>
        <authorList>
            <person name="Ramaraj T."/>
            <person name="Sundararajan A."/>
            <person name="Mudge J."/>
            <person name="Schilkey F.D."/>
            <person name="Delvecchio V."/>
            <person name="Donlon M."/>
            <person name="Ziemer C."/>
        </authorList>
    </citation>
    <scope>NUCLEOTIDE SEQUENCE [LARGE SCALE GENOMIC DNA]</scope>
</reference>
<organism evidence="1 2">
    <name type="scientific">Bacteroides xylanisolvens SD CC 1b</name>
    <dbReference type="NCBI Taxonomy" id="702447"/>
    <lineage>
        <taxon>Bacteria</taxon>
        <taxon>Pseudomonadati</taxon>
        <taxon>Bacteroidota</taxon>
        <taxon>Bacteroidia</taxon>
        <taxon>Bacteroidales</taxon>
        <taxon>Bacteroidaceae</taxon>
        <taxon>Bacteroides</taxon>
    </lineage>
</organism>
<dbReference type="AlphaFoldDB" id="D4VQP7"/>
<evidence type="ECO:0000313" key="1">
    <source>
        <dbReference type="EMBL" id="CDM06931.1"/>
    </source>
</evidence>
<dbReference type="EMBL" id="CBXG010000049">
    <property type="protein sequence ID" value="CDM06931.1"/>
    <property type="molecule type" value="Genomic_DNA"/>
</dbReference>
<comment type="caution">
    <text evidence="1">The sequence shown here is derived from an EMBL/GenBank/DDBJ whole genome shotgun (WGS) entry which is preliminary data.</text>
</comment>
<proteinExistence type="predicted"/>
<gene>
    <name evidence="1" type="ORF">BN890_45490</name>
</gene>
<accession>D4VQP7</accession>